<accession>A0ABT8CQK3</accession>
<protein>
    <submittedName>
        <fullName evidence="4">T9SS type A sorting domain-containing protein</fullName>
    </submittedName>
</protein>
<sequence>MKKIILFSSLLFSCVVFSQNYEWKWAKSGGGSARGLNESQSAYWYTSEQIFDIVTDNQNNNYYLATITQGNTKILNEQVTTYNNVVAGNDIAIFATNCEGEYLWSRIIGGQQQDTAYKLALDTNGGIYVAVNVLNIAYEGSNLFPPRFGDDDVLPYTPINNSEQSEAWNTSFLLKYNTQNGTLLWRKNLQGSVNQENRNACVYQIMIDTNNILHMMVGYSKGTHLNNAITVPDTFTNTLQYYIIKFNDEGVLQGSPLLLNASGIFLDYHTHFRYDQNLNRYYIAGSRNNGGGTYLDLQYNNTAVQGRSYVLAINAGSGQEIWRKDMGATDTQFDDSRIYGIEVDENSDLYIGGKFFNTGNSDVLFGNHILSNELTGNIPFILKMNSSGTVQWSKVPTAYIDPLAATGGHMAYGVAINGNEVALATQGRSHVWGNYSINRPQGHRTDPVLLRFNKQNGNVIGLHDIMGVGGYDDAITTIGVDNDGNYIVGGYYRFNLFSNNINNITPLTNSANNGNYTDFFIAKLASSECGTVSNEDFEKMNIRLYPNPTSGKIYIETDEILKTYEVYNIVGQRLLRGTFMTDERFISLENMSSGTYFIRLQTQSGTVVTEKIIKN</sequence>
<feature type="chain" id="PRO_5045880618" evidence="2">
    <location>
        <begin position="19"/>
        <end position="615"/>
    </location>
</feature>
<proteinExistence type="predicted"/>
<evidence type="ECO:0000313" key="5">
    <source>
        <dbReference type="Proteomes" id="UP001242368"/>
    </source>
</evidence>
<dbReference type="EMBL" id="JAUFQU010000001">
    <property type="protein sequence ID" value="MDN3706773.1"/>
    <property type="molecule type" value="Genomic_DNA"/>
</dbReference>
<gene>
    <name evidence="4" type="ORF">QW060_06460</name>
</gene>
<keyword evidence="5" id="KW-1185">Reference proteome</keyword>
<dbReference type="InterPro" id="IPR052918">
    <property type="entry name" value="Motility_Chemotaxis_Reg"/>
</dbReference>
<keyword evidence="1 2" id="KW-0732">Signal</keyword>
<feature type="domain" description="Secretion system C-terminal sorting" evidence="3">
    <location>
        <begin position="544"/>
        <end position="613"/>
    </location>
</feature>
<evidence type="ECO:0000256" key="1">
    <source>
        <dbReference type="ARBA" id="ARBA00022729"/>
    </source>
</evidence>
<dbReference type="PANTHER" id="PTHR35580:SF1">
    <property type="entry name" value="PHYTASE-LIKE DOMAIN-CONTAINING PROTEIN"/>
    <property type="match status" value="1"/>
</dbReference>
<reference evidence="5" key="1">
    <citation type="journal article" date="2019" name="Int. J. Syst. Evol. Microbiol.">
        <title>The Global Catalogue of Microorganisms (GCM) 10K type strain sequencing project: providing services to taxonomists for standard genome sequencing and annotation.</title>
        <authorList>
            <consortium name="The Broad Institute Genomics Platform"/>
            <consortium name="The Broad Institute Genome Sequencing Center for Infectious Disease"/>
            <person name="Wu L."/>
            <person name="Ma J."/>
        </authorList>
    </citation>
    <scope>NUCLEOTIDE SEQUENCE [LARGE SCALE GENOMIC DNA]</scope>
    <source>
        <strain evidence="5">CECT 7184</strain>
    </source>
</reference>
<dbReference type="RefSeq" id="WP_290362826.1">
    <property type="nucleotide sequence ID" value="NZ_JAUFQU010000001.1"/>
</dbReference>
<dbReference type="Pfam" id="PF06739">
    <property type="entry name" value="SBBP"/>
    <property type="match status" value="1"/>
</dbReference>
<dbReference type="Pfam" id="PF18962">
    <property type="entry name" value="Por_Secre_tail"/>
    <property type="match status" value="1"/>
</dbReference>
<comment type="caution">
    <text evidence="4">The sequence shown here is derived from an EMBL/GenBank/DDBJ whole genome shotgun (WGS) entry which is preliminary data.</text>
</comment>
<evidence type="ECO:0000256" key="2">
    <source>
        <dbReference type="SAM" id="SignalP"/>
    </source>
</evidence>
<dbReference type="SUPFAM" id="SSF50998">
    <property type="entry name" value="Quinoprotein alcohol dehydrogenase-like"/>
    <property type="match status" value="1"/>
</dbReference>
<evidence type="ECO:0000259" key="3">
    <source>
        <dbReference type="Pfam" id="PF18962"/>
    </source>
</evidence>
<organism evidence="4 5">
    <name type="scientific">Paenimyroides ceti</name>
    <dbReference type="NCBI Taxonomy" id="395087"/>
    <lineage>
        <taxon>Bacteria</taxon>
        <taxon>Pseudomonadati</taxon>
        <taxon>Bacteroidota</taxon>
        <taxon>Flavobacteriia</taxon>
        <taxon>Flavobacteriales</taxon>
        <taxon>Flavobacteriaceae</taxon>
        <taxon>Paenimyroides</taxon>
    </lineage>
</organism>
<dbReference type="InterPro" id="IPR011047">
    <property type="entry name" value="Quinoprotein_ADH-like_sf"/>
</dbReference>
<dbReference type="Proteomes" id="UP001242368">
    <property type="component" value="Unassembled WGS sequence"/>
</dbReference>
<name>A0ABT8CQK3_9FLAO</name>
<dbReference type="InterPro" id="IPR010620">
    <property type="entry name" value="SBBP_repeat"/>
</dbReference>
<dbReference type="InterPro" id="IPR026444">
    <property type="entry name" value="Secre_tail"/>
</dbReference>
<dbReference type="PANTHER" id="PTHR35580">
    <property type="entry name" value="CELL SURFACE GLYCOPROTEIN (S-LAYER PROTEIN)-LIKE PROTEIN"/>
    <property type="match status" value="1"/>
</dbReference>
<feature type="signal peptide" evidence="2">
    <location>
        <begin position="1"/>
        <end position="18"/>
    </location>
</feature>
<evidence type="ECO:0000313" key="4">
    <source>
        <dbReference type="EMBL" id="MDN3706773.1"/>
    </source>
</evidence>
<dbReference type="NCBIfam" id="TIGR04183">
    <property type="entry name" value="Por_Secre_tail"/>
    <property type="match status" value="1"/>
</dbReference>